<gene>
    <name evidence="1" type="ORF">ORAREDHAP_LOCUS10485</name>
</gene>
<reference evidence="2" key="1">
    <citation type="journal article" date="2020" name="Genome Biol.">
        <title>Gamete binning: chromosome-level and haplotype-resolved genome assembly enabled by high-throughput single-cell sequencing of gamete genomes.</title>
        <authorList>
            <person name="Campoy J.A."/>
            <person name="Sun H."/>
            <person name="Goel M."/>
            <person name="Jiao W.-B."/>
            <person name="Folz-Donahue K."/>
            <person name="Wang N."/>
            <person name="Rubio M."/>
            <person name="Liu C."/>
            <person name="Kukat C."/>
            <person name="Ruiz D."/>
            <person name="Huettel B."/>
            <person name="Schneeberger K."/>
        </authorList>
    </citation>
    <scope>NUCLEOTIDE SEQUENCE [LARGE SCALE GENOMIC DNA]</scope>
    <source>
        <strain evidence="2">cv. Rojo Pasion</strain>
    </source>
</reference>
<proteinExistence type="predicted"/>
<name>A0A6J5WIV3_PRUAR</name>
<evidence type="ECO:0000313" key="2">
    <source>
        <dbReference type="Proteomes" id="UP000507245"/>
    </source>
</evidence>
<keyword evidence="2" id="KW-1185">Reference proteome</keyword>
<accession>A0A6J5WIV3</accession>
<dbReference type="EMBL" id="CAEKKB010000001">
    <property type="protein sequence ID" value="CAB4298228.1"/>
    <property type="molecule type" value="Genomic_DNA"/>
</dbReference>
<dbReference type="AlphaFoldDB" id="A0A6J5WIV3"/>
<sequence length="60" mass="6650">MGKTTSNRMISCFSISEGEIDGEVSIQVEGLSFLALRVPGILLFTVYFLETQFIESLALF</sequence>
<organism evidence="1 2">
    <name type="scientific">Prunus armeniaca</name>
    <name type="common">Apricot</name>
    <name type="synonym">Armeniaca vulgaris</name>
    <dbReference type="NCBI Taxonomy" id="36596"/>
    <lineage>
        <taxon>Eukaryota</taxon>
        <taxon>Viridiplantae</taxon>
        <taxon>Streptophyta</taxon>
        <taxon>Embryophyta</taxon>
        <taxon>Tracheophyta</taxon>
        <taxon>Spermatophyta</taxon>
        <taxon>Magnoliopsida</taxon>
        <taxon>eudicotyledons</taxon>
        <taxon>Gunneridae</taxon>
        <taxon>Pentapetalae</taxon>
        <taxon>rosids</taxon>
        <taxon>fabids</taxon>
        <taxon>Rosales</taxon>
        <taxon>Rosaceae</taxon>
        <taxon>Amygdaloideae</taxon>
        <taxon>Amygdaleae</taxon>
        <taxon>Prunus</taxon>
    </lineage>
</organism>
<dbReference type="Proteomes" id="UP000507245">
    <property type="component" value="Unassembled WGS sequence"/>
</dbReference>
<evidence type="ECO:0000313" key="1">
    <source>
        <dbReference type="EMBL" id="CAB4298228.1"/>
    </source>
</evidence>
<protein>
    <submittedName>
        <fullName evidence="1">Uncharacterized protein</fullName>
    </submittedName>
</protein>